<dbReference type="OrthoDB" id="100599at2157"/>
<evidence type="ECO:0000313" key="3">
    <source>
        <dbReference type="Proteomes" id="UP000019027"/>
    </source>
</evidence>
<keyword evidence="3" id="KW-1185">Reference proteome</keyword>
<keyword evidence="1" id="KW-0472">Membrane</keyword>
<sequence>MRKIVILFTLFLLFSIPVSAQNEGKIFVWLKIGESATIGTYTIKVVDIDKDFTRVLIQVYRYGMLYRMGTISLNEGLMVDDIQIYLQDSFKSEIYPAVLLEIDVPYFKAGETLVLKNKQIEVIKANESYAELNLGYTNVTLSKERTYYRDKNFEIKLNPLDYLFREYIYKDQSGDIIYKGISNGKALLVVKNETYELSKGEKIYVDDVTLLTLLEFDENRALVRLDLVNATYLTIKELPYFEGFIAEHEKVRLSKLYELEVSDFIDENQVEVTLYKAGNIVEKKVLSSDNPYMVYYPLAIKFKYGFEGVENNLAYFVVFADEEALKKEEANLTIPILDIKVNLPEEVHLGENVPLNLAVKNVGDAPAKNLEILIFTDDMKHKKFEPLFSPNATITDNSTITIEKKNQTITIEVLYDYNGEAYRRIIRHRFKVLEPEITFSAKLNTPDNATLGVPFNITIAYKANTSYPGSFILTITGEGVTYLSSPTMITESPSEGTFTVEIVPVKTGNLTLKLESSFPKKQLLDTAMISVYQSKKVQIVEKIVEKYINCENITQNITTPVTPTIQCPNETKIVYAPVEKIVEKEVLPIDKASLIAIISLLLGIVIGSLLLGEKLKNILERA</sequence>
<dbReference type="RefSeq" id="WP_042682095.1">
    <property type="nucleotide sequence ID" value="NZ_CP006965.1"/>
</dbReference>
<dbReference type="Gene3D" id="2.60.40.10">
    <property type="entry name" value="Immunoglobulins"/>
    <property type="match status" value="1"/>
</dbReference>
<dbReference type="GeneID" id="24907755"/>
<dbReference type="STRING" id="582419.TES1_1731"/>
<dbReference type="AlphaFoldDB" id="W0I4S0"/>
<evidence type="ECO:0000256" key="1">
    <source>
        <dbReference type="SAM" id="Phobius"/>
    </source>
</evidence>
<feature type="transmembrane region" description="Helical" evidence="1">
    <location>
        <begin position="592"/>
        <end position="612"/>
    </location>
</feature>
<dbReference type="InterPro" id="IPR013783">
    <property type="entry name" value="Ig-like_fold"/>
</dbReference>
<dbReference type="KEGG" id="ths:TES1_1731"/>
<protein>
    <recommendedName>
        <fullName evidence="4">CARDB domain-containing protein</fullName>
    </recommendedName>
</protein>
<keyword evidence="1" id="KW-0812">Transmembrane</keyword>
<keyword evidence="1" id="KW-1133">Transmembrane helix</keyword>
<evidence type="ECO:0008006" key="4">
    <source>
        <dbReference type="Google" id="ProtNLM"/>
    </source>
</evidence>
<name>W0I4S0_9EURY</name>
<proteinExistence type="predicted"/>
<gene>
    <name evidence="2" type="ORF">TES1_1731</name>
</gene>
<dbReference type="HOGENOM" id="CLU_439177_0_0_2"/>
<dbReference type="EMBL" id="CP006965">
    <property type="protein sequence ID" value="AHF81106.1"/>
    <property type="molecule type" value="Genomic_DNA"/>
</dbReference>
<dbReference type="Proteomes" id="UP000019027">
    <property type="component" value="Chromosome"/>
</dbReference>
<evidence type="ECO:0000313" key="2">
    <source>
        <dbReference type="EMBL" id="AHF81106.1"/>
    </source>
</evidence>
<reference evidence="2 3" key="1">
    <citation type="journal article" date="2014" name="Int. J. Syst. Evol. Microbiol.">
        <title>Thermococcus paralvinellae sp. nov. and Thermococcus cleftensis sp. nov. of hyperthermophilic heterotrophs from deep-sea hydrothermal vents.</title>
        <authorList>
            <person name="Hensley S.A."/>
            <person name="Jung J.H."/>
            <person name="Park C.S."/>
            <person name="Holden J.F."/>
        </authorList>
    </citation>
    <scope>NUCLEOTIDE SEQUENCE [LARGE SCALE GENOMIC DNA]</scope>
    <source>
        <strain evidence="2 3">ES1</strain>
    </source>
</reference>
<accession>W0I4S0</accession>
<organism evidence="2 3">
    <name type="scientific">Thermococcus paralvinellae</name>
    <dbReference type="NCBI Taxonomy" id="582419"/>
    <lineage>
        <taxon>Archaea</taxon>
        <taxon>Methanobacteriati</taxon>
        <taxon>Methanobacteriota</taxon>
        <taxon>Thermococci</taxon>
        <taxon>Thermococcales</taxon>
        <taxon>Thermococcaceae</taxon>
        <taxon>Thermococcus</taxon>
    </lineage>
</organism>